<gene>
    <name evidence="1" type="ORF">APZ16_06955</name>
</gene>
<reference evidence="1 2" key="1">
    <citation type="journal article" date="2016" name="Nat. Microbiol.">
        <title>Genomic inference of the metabolism of cosmopolitan subsurface Archaea, Hadesarchaea.</title>
        <authorList>
            <person name="Baker B.J."/>
            <person name="Saw J.H."/>
            <person name="Lind A.E."/>
            <person name="Lazar C.S."/>
            <person name="Hinrichs K.-U."/>
            <person name="Teske A.P."/>
            <person name="Ettema T.J."/>
        </authorList>
    </citation>
    <scope>NUCLEOTIDE SEQUENCE [LARGE SCALE GENOMIC DNA]</scope>
</reference>
<dbReference type="Proteomes" id="UP000074294">
    <property type="component" value="Unassembled WGS sequence"/>
</dbReference>
<evidence type="ECO:0000313" key="1">
    <source>
        <dbReference type="EMBL" id="KUO40007.1"/>
    </source>
</evidence>
<name>A0A147JU18_HADYE</name>
<organism evidence="1 2">
    <name type="scientific">Hadarchaeum yellowstonense</name>
    <dbReference type="NCBI Taxonomy" id="1776334"/>
    <lineage>
        <taxon>Archaea</taxon>
        <taxon>Methanobacteriati</taxon>
        <taxon>Candidatus Hadarchaeota</taxon>
        <taxon>Candidatus Hadarchaeia</taxon>
        <taxon>Candidatus Hadarchaeales</taxon>
        <taxon>Candidatus Hadarchaeaceae</taxon>
        <taxon>Candidatus Hadarchaeum</taxon>
    </lineage>
</organism>
<evidence type="ECO:0000313" key="2">
    <source>
        <dbReference type="Proteomes" id="UP000074294"/>
    </source>
</evidence>
<dbReference type="EMBL" id="LQMQ01000050">
    <property type="protein sequence ID" value="KUO40007.1"/>
    <property type="molecule type" value="Genomic_DNA"/>
</dbReference>
<protein>
    <submittedName>
        <fullName evidence="1">Uncharacterized protein</fullName>
    </submittedName>
</protein>
<proteinExistence type="predicted"/>
<sequence length="151" mass="17603">MVSRRDVIEGRCDMTELINEGIKRRLRVSLFIIEKDLRQIKDALKGGHPEEAIFYRYVDNVNPASKPRIMAVIADMLNEIKEMREIFELETEEIELRAKILAALNEIWVILEELRPEKLKGYGRLPGSDKALIEPHVMSLLNKLEELHRLL</sequence>
<dbReference type="AlphaFoldDB" id="A0A147JU18"/>
<accession>A0A147JU18</accession>
<comment type="caution">
    <text evidence="1">The sequence shown here is derived from an EMBL/GenBank/DDBJ whole genome shotgun (WGS) entry which is preliminary data.</text>
</comment>